<sequence length="88" mass="9844">MLQASGFAKPYSVLQVSHGEHGSPKSTRRDPDRLLYWGGKQPQPQGWWRLHSGDARVVDVPKRKYLEAVWGLSKTVSATDRTAVGEAR</sequence>
<name>A0A9W7STH2_9PEZI</name>
<dbReference type="AlphaFoldDB" id="A0A9W7STH2"/>
<protein>
    <submittedName>
        <fullName evidence="2">Uncharacterized protein</fullName>
    </submittedName>
</protein>
<feature type="region of interest" description="Disordered" evidence="1">
    <location>
        <begin position="1"/>
        <end position="33"/>
    </location>
</feature>
<gene>
    <name evidence="2" type="ORF">Tdes44962_MAKER02608</name>
</gene>
<evidence type="ECO:0000313" key="2">
    <source>
        <dbReference type="EMBL" id="KAH9828058.1"/>
    </source>
</evidence>
<proteinExistence type="predicted"/>
<comment type="caution">
    <text evidence="2">The sequence shown here is derived from an EMBL/GenBank/DDBJ whole genome shotgun (WGS) entry which is preliminary data.</text>
</comment>
<feature type="compositionally biased region" description="Basic and acidic residues" evidence="1">
    <location>
        <begin position="18"/>
        <end position="33"/>
    </location>
</feature>
<keyword evidence="3" id="KW-1185">Reference proteome</keyword>
<dbReference type="EMBL" id="RIBY02001834">
    <property type="protein sequence ID" value="KAH9828058.1"/>
    <property type="molecule type" value="Genomic_DNA"/>
</dbReference>
<organism evidence="2 3">
    <name type="scientific">Teratosphaeria destructans</name>
    <dbReference type="NCBI Taxonomy" id="418781"/>
    <lineage>
        <taxon>Eukaryota</taxon>
        <taxon>Fungi</taxon>
        <taxon>Dikarya</taxon>
        <taxon>Ascomycota</taxon>
        <taxon>Pezizomycotina</taxon>
        <taxon>Dothideomycetes</taxon>
        <taxon>Dothideomycetidae</taxon>
        <taxon>Mycosphaerellales</taxon>
        <taxon>Teratosphaeriaceae</taxon>
        <taxon>Teratosphaeria</taxon>
    </lineage>
</organism>
<evidence type="ECO:0000256" key="1">
    <source>
        <dbReference type="SAM" id="MobiDB-lite"/>
    </source>
</evidence>
<reference evidence="2 3" key="1">
    <citation type="journal article" date="2018" name="IMA Fungus">
        <title>IMA Genome-F 10: Nine draft genome sequences of Claviceps purpurea s.lat., including C. arundinis, C. humidiphila, and C. cf. spartinae, pseudomolecules for the pitch canker pathogen Fusarium circinatum, draft genome of Davidsoniella eucalypti, Grosmannia galeiformis, Quambalaria eucalypti, and Teratosphaeria destructans.</title>
        <authorList>
            <person name="Wingfield B.D."/>
            <person name="Liu M."/>
            <person name="Nguyen H.D."/>
            <person name="Lane F.A."/>
            <person name="Morgan S.W."/>
            <person name="De Vos L."/>
            <person name="Wilken P.M."/>
            <person name="Duong T.A."/>
            <person name="Aylward J."/>
            <person name="Coetzee M.P."/>
            <person name="Dadej K."/>
            <person name="De Beer Z.W."/>
            <person name="Findlay W."/>
            <person name="Havenga M."/>
            <person name="Kolarik M."/>
            <person name="Menzies J.G."/>
            <person name="Naidoo K."/>
            <person name="Pochopski O."/>
            <person name="Shoukouhi P."/>
            <person name="Santana Q.C."/>
            <person name="Seifert K.A."/>
            <person name="Soal N."/>
            <person name="Steenkamp E.T."/>
            <person name="Tatham C.T."/>
            <person name="van der Nest M.A."/>
            <person name="Wingfield M.J."/>
        </authorList>
    </citation>
    <scope>NUCLEOTIDE SEQUENCE [LARGE SCALE GENOMIC DNA]</scope>
    <source>
        <strain evidence="2">CMW44962</strain>
    </source>
</reference>
<accession>A0A9W7STH2</accession>
<reference evidence="2 3" key="2">
    <citation type="journal article" date="2021" name="Curr. Genet.">
        <title>Genetic response to nitrogen starvation in the aggressive Eucalyptus foliar pathogen Teratosphaeria destructans.</title>
        <authorList>
            <person name="Havenga M."/>
            <person name="Wingfield B.D."/>
            <person name="Wingfield M.J."/>
            <person name="Dreyer L.L."/>
            <person name="Roets F."/>
            <person name="Aylward J."/>
        </authorList>
    </citation>
    <scope>NUCLEOTIDE SEQUENCE [LARGE SCALE GENOMIC DNA]</scope>
    <source>
        <strain evidence="2">CMW44962</strain>
    </source>
</reference>
<dbReference type="Proteomes" id="UP001138500">
    <property type="component" value="Unassembled WGS sequence"/>
</dbReference>
<evidence type="ECO:0000313" key="3">
    <source>
        <dbReference type="Proteomes" id="UP001138500"/>
    </source>
</evidence>